<comment type="caution">
    <text evidence="2">The sequence shown here is derived from an EMBL/GenBank/DDBJ whole genome shotgun (WGS) entry which is preliminary data.</text>
</comment>
<evidence type="ECO:0000313" key="2">
    <source>
        <dbReference type="EMBL" id="KKL25898.1"/>
    </source>
</evidence>
<feature type="compositionally biased region" description="Basic and acidic residues" evidence="1">
    <location>
        <begin position="1"/>
        <end position="18"/>
    </location>
</feature>
<gene>
    <name evidence="2" type="ORF">LCGC14_2400670</name>
</gene>
<protein>
    <submittedName>
        <fullName evidence="2">Uncharacterized protein</fullName>
    </submittedName>
</protein>
<sequence length="95" mass="10204">MTERKSTKTKAPPEKPADESVQNPAVLQTPPPEHALATQADVAGLRQDIADARAETADVHEDVQSVREGTGVFRRDAPTAPPPVLTLELEARASR</sequence>
<proteinExistence type="predicted"/>
<feature type="non-terminal residue" evidence="2">
    <location>
        <position position="95"/>
    </location>
</feature>
<feature type="region of interest" description="Disordered" evidence="1">
    <location>
        <begin position="1"/>
        <end position="31"/>
    </location>
</feature>
<feature type="compositionally biased region" description="Basic and acidic residues" evidence="1">
    <location>
        <begin position="55"/>
        <end position="65"/>
    </location>
</feature>
<dbReference type="AlphaFoldDB" id="A0A0F9EPV0"/>
<name>A0A0F9EPV0_9ZZZZ</name>
<organism evidence="2">
    <name type="scientific">marine sediment metagenome</name>
    <dbReference type="NCBI Taxonomy" id="412755"/>
    <lineage>
        <taxon>unclassified sequences</taxon>
        <taxon>metagenomes</taxon>
        <taxon>ecological metagenomes</taxon>
    </lineage>
</organism>
<dbReference type="EMBL" id="LAZR01036040">
    <property type="protein sequence ID" value="KKL25898.1"/>
    <property type="molecule type" value="Genomic_DNA"/>
</dbReference>
<evidence type="ECO:0000256" key="1">
    <source>
        <dbReference type="SAM" id="MobiDB-lite"/>
    </source>
</evidence>
<reference evidence="2" key="1">
    <citation type="journal article" date="2015" name="Nature">
        <title>Complex archaea that bridge the gap between prokaryotes and eukaryotes.</title>
        <authorList>
            <person name="Spang A."/>
            <person name="Saw J.H."/>
            <person name="Jorgensen S.L."/>
            <person name="Zaremba-Niedzwiedzka K."/>
            <person name="Martijn J."/>
            <person name="Lind A.E."/>
            <person name="van Eijk R."/>
            <person name="Schleper C."/>
            <person name="Guy L."/>
            <person name="Ettema T.J."/>
        </authorList>
    </citation>
    <scope>NUCLEOTIDE SEQUENCE</scope>
</reference>
<feature type="region of interest" description="Disordered" evidence="1">
    <location>
        <begin position="55"/>
        <end position="81"/>
    </location>
</feature>
<accession>A0A0F9EPV0</accession>